<comment type="caution">
    <text evidence="1">The sequence shown here is derived from an EMBL/GenBank/DDBJ whole genome shotgun (WGS) entry which is preliminary data.</text>
</comment>
<keyword evidence="2" id="KW-1185">Reference proteome</keyword>
<protein>
    <submittedName>
        <fullName evidence="1">Uncharacterized protein</fullName>
    </submittedName>
</protein>
<organism evidence="1 2">
    <name type="scientific">Tumebacillus flagellatus</name>
    <dbReference type="NCBI Taxonomy" id="1157490"/>
    <lineage>
        <taxon>Bacteria</taxon>
        <taxon>Bacillati</taxon>
        <taxon>Bacillota</taxon>
        <taxon>Bacilli</taxon>
        <taxon>Bacillales</taxon>
        <taxon>Alicyclobacillaceae</taxon>
        <taxon>Tumebacillus</taxon>
    </lineage>
</organism>
<sequence length="144" mass="15990">MVHDGVLNTPIANGNNPPKTVSIVHYVVNQTNGHLVRQSNRTLKNVKQVLRTPSNPTFALKCPKTTHPNLHVGDCVVVKIKVPKTKTTPSGYDAKNGVLACSLQNRLHPMGKVWINHWKIISPSSPRVFLVTTRYPNAQFVRKA</sequence>
<dbReference type="AlphaFoldDB" id="A0A074LNU9"/>
<evidence type="ECO:0000313" key="2">
    <source>
        <dbReference type="Proteomes" id="UP000027931"/>
    </source>
</evidence>
<evidence type="ECO:0000313" key="1">
    <source>
        <dbReference type="EMBL" id="KEO83841.1"/>
    </source>
</evidence>
<proteinExistence type="predicted"/>
<accession>A0A074LNU9</accession>
<dbReference type="EMBL" id="JMIR01000008">
    <property type="protein sequence ID" value="KEO83841.1"/>
    <property type="molecule type" value="Genomic_DNA"/>
</dbReference>
<dbReference type="Proteomes" id="UP000027931">
    <property type="component" value="Unassembled WGS sequence"/>
</dbReference>
<reference evidence="1 2" key="1">
    <citation type="journal article" date="2013" name="Int. J. Syst. Evol. Microbiol.">
        <title>Tumebacillus flagellatus sp. nov., an alpha-amylase/pullulanase-producing bacterium isolated from cassava wastewater.</title>
        <authorList>
            <person name="Wang Q."/>
            <person name="Xie N."/>
            <person name="Qin Y."/>
            <person name="Shen N."/>
            <person name="Zhu J."/>
            <person name="Mi H."/>
            <person name="Huang R."/>
        </authorList>
    </citation>
    <scope>NUCLEOTIDE SEQUENCE [LARGE SCALE GENOMIC DNA]</scope>
    <source>
        <strain evidence="1 2">GST4</strain>
    </source>
</reference>
<name>A0A074LNU9_9BACL</name>
<gene>
    <name evidence="1" type="ORF">EL26_07955</name>
</gene>